<comment type="caution">
    <text evidence="2">The sequence shown here is derived from an EMBL/GenBank/DDBJ whole genome shotgun (WGS) entry which is preliminary data.</text>
</comment>
<dbReference type="EMBL" id="BDDD01007609">
    <property type="protein sequence ID" value="GAV91542.1"/>
    <property type="molecule type" value="Genomic_DNA"/>
</dbReference>
<dbReference type="InterPro" id="IPR036397">
    <property type="entry name" value="RNaseH_sf"/>
</dbReference>
<keyword evidence="3" id="KW-1185">Reference proteome</keyword>
<organism evidence="2 3">
    <name type="scientific">Cephalotus follicularis</name>
    <name type="common">Albany pitcher plant</name>
    <dbReference type="NCBI Taxonomy" id="3775"/>
    <lineage>
        <taxon>Eukaryota</taxon>
        <taxon>Viridiplantae</taxon>
        <taxon>Streptophyta</taxon>
        <taxon>Embryophyta</taxon>
        <taxon>Tracheophyta</taxon>
        <taxon>Spermatophyta</taxon>
        <taxon>Magnoliopsida</taxon>
        <taxon>eudicotyledons</taxon>
        <taxon>Gunneridae</taxon>
        <taxon>Pentapetalae</taxon>
        <taxon>rosids</taxon>
        <taxon>fabids</taxon>
        <taxon>Oxalidales</taxon>
        <taxon>Cephalotaceae</taxon>
        <taxon>Cephalotus</taxon>
    </lineage>
</organism>
<proteinExistence type="predicted"/>
<name>A0A1Q3DGI4_CEPFO</name>
<evidence type="ECO:0000313" key="3">
    <source>
        <dbReference type="Proteomes" id="UP000187406"/>
    </source>
</evidence>
<dbReference type="GO" id="GO:0003676">
    <property type="term" value="F:nucleic acid binding"/>
    <property type="evidence" value="ECO:0007669"/>
    <property type="project" value="InterPro"/>
</dbReference>
<accession>A0A1Q3DGI4</accession>
<sequence>MIDQPLRKLLQKLETSGRLVKWSMELGEFDVHFKPIPALKLQIISDFLVECSRPIEEEEVDEVAIILNELWSLHVDGSLSQQGSRARIILTSPDGWTLEYALPFAFAATNNAAWYEALISCLKLAKHLQVNKLKVYTDSQLVASQVQGVFEAKETIMVSYFGKVMKLQKEFLYLEITQIPREENIKADALYKLAT</sequence>
<dbReference type="CDD" id="cd09279">
    <property type="entry name" value="RNase_HI_like"/>
    <property type="match status" value="1"/>
</dbReference>
<dbReference type="PANTHER" id="PTHR48475">
    <property type="entry name" value="RIBONUCLEASE H"/>
    <property type="match status" value="1"/>
</dbReference>
<evidence type="ECO:0000313" key="2">
    <source>
        <dbReference type="EMBL" id="GAV91542.1"/>
    </source>
</evidence>
<dbReference type="InParanoid" id="A0A1Q3DGI4"/>
<dbReference type="Pfam" id="PF13456">
    <property type="entry name" value="RVT_3"/>
    <property type="match status" value="1"/>
</dbReference>
<dbReference type="InterPro" id="IPR002156">
    <property type="entry name" value="RNaseH_domain"/>
</dbReference>
<dbReference type="OrthoDB" id="1938096at2759"/>
<dbReference type="AlphaFoldDB" id="A0A1Q3DGI4"/>
<protein>
    <submittedName>
        <fullName evidence="2">RVT_3 domain-containing protein</fullName>
    </submittedName>
</protein>
<feature type="domain" description="RNase H type-1" evidence="1">
    <location>
        <begin position="75"/>
        <end position="192"/>
    </location>
</feature>
<dbReference type="InterPro" id="IPR012337">
    <property type="entry name" value="RNaseH-like_sf"/>
</dbReference>
<gene>
    <name evidence="2" type="ORF">CFOL_v3_34936</name>
</gene>
<dbReference type="Proteomes" id="UP000187406">
    <property type="component" value="Unassembled WGS sequence"/>
</dbReference>
<evidence type="ECO:0000259" key="1">
    <source>
        <dbReference type="Pfam" id="PF13456"/>
    </source>
</evidence>
<dbReference type="SUPFAM" id="SSF53098">
    <property type="entry name" value="Ribonuclease H-like"/>
    <property type="match status" value="1"/>
</dbReference>
<reference evidence="3" key="1">
    <citation type="submission" date="2016-04" db="EMBL/GenBank/DDBJ databases">
        <title>Cephalotus genome sequencing.</title>
        <authorList>
            <person name="Fukushima K."/>
            <person name="Hasebe M."/>
            <person name="Fang X."/>
        </authorList>
    </citation>
    <scope>NUCLEOTIDE SEQUENCE [LARGE SCALE GENOMIC DNA]</scope>
    <source>
        <strain evidence="3">cv. St1</strain>
    </source>
</reference>
<dbReference type="GO" id="GO:0004523">
    <property type="term" value="F:RNA-DNA hybrid ribonuclease activity"/>
    <property type="evidence" value="ECO:0007669"/>
    <property type="project" value="InterPro"/>
</dbReference>
<dbReference type="PANTHER" id="PTHR48475:SF2">
    <property type="entry name" value="RIBONUCLEASE H"/>
    <property type="match status" value="1"/>
</dbReference>
<dbReference type="Gene3D" id="3.30.420.10">
    <property type="entry name" value="Ribonuclease H-like superfamily/Ribonuclease H"/>
    <property type="match status" value="1"/>
</dbReference>